<dbReference type="InterPro" id="IPR003595">
    <property type="entry name" value="Tyr_Pase_cat"/>
</dbReference>
<evidence type="ECO:0000259" key="4">
    <source>
        <dbReference type="PROSITE" id="PS50054"/>
    </source>
</evidence>
<evidence type="ECO:0000259" key="5">
    <source>
        <dbReference type="PROSITE" id="PS50055"/>
    </source>
</evidence>
<dbReference type="GO" id="GO:0060271">
    <property type="term" value="P:cilium assembly"/>
    <property type="evidence" value="ECO:0007669"/>
    <property type="project" value="InterPro"/>
</dbReference>
<evidence type="ECO:0000313" key="8">
    <source>
        <dbReference type="Proteomes" id="UP000594260"/>
    </source>
</evidence>
<evidence type="ECO:0008006" key="9">
    <source>
        <dbReference type="Google" id="ProtNLM"/>
    </source>
</evidence>
<dbReference type="Pfam" id="PF00782">
    <property type="entry name" value="DSPc"/>
    <property type="match status" value="1"/>
</dbReference>
<dbReference type="EnsemblMetazoa" id="XM_022792508">
    <property type="protein sequence ID" value="XP_022648243"/>
    <property type="gene ID" value="LOC111244926"/>
</dbReference>
<feature type="region of interest" description="Disordered" evidence="3">
    <location>
        <begin position="703"/>
        <end position="730"/>
    </location>
</feature>
<dbReference type="SUPFAM" id="SSF52799">
    <property type="entry name" value="(Phosphotyrosine protein) phosphatases II"/>
    <property type="match status" value="1"/>
</dbReference>
<dbReference type="PANTHER" id="PTHR23339">
    <property type="entry name" value="TYROSINE SPECIFIC PROTEIN PHOSPHATASE AND DUAL SPECIFICITY PROTEIN PHOSPHATASE"/>
    <property type="match status" value="1"/>
</dbReference>
<keyword evidence="8" id="KW-1185">Reference proteome</keyword>
<dbReference type="Gene3D" id="3.90.190.10">
    <property type="entry name" value="Protein tyrosine phosphatase superfamily"/>
    <property type="match status" value="1"/>
</dbReference>
<dbReference type="InterPro" id="IPR049573">
    <property type="entry name" value="PTPDC1_PTP"/>
</dbReference>
<evidence type="ECO:0000256" key="2">
    <source>
        <dbReference type="ARBA" id="ARBA00022912"/>
    </source>
</evidence>
<feature type="compositionally biased region" description="Basic and acidic residues" evidence="3">
    <location>
        <begin position="440"/>
        <end position="451"/>
    </location>
</feature>
<feature type="compositionally biased region" description="Acidic residues" evidence="3">
    <location>
        <begin position="362"/>
        <end position="373"/>
    </location>
</feature>
<evidence type="ECO:0000313" key="7">
    <source>
        <dbReference type="EnsemblMetazoa" id="XP_022648243"/>
    </source>
</evidence>
<organism evidence="7 8">
    <name type="scientific">Varroa destructor</name>
    <name type="common">Honeybee mite</name>
    <dbReference type="NCBI Taxonomy" id="109461"/>
    <lineage>
        <taxon>Eukaryota</taxon>
        <taxon>Metazoa</taxon>
        <taxon>Ecdysozoa</taxon>
        <taxon>Arthropoda</taxon>
        <taxon>Chelicerata</taxon>
        <taxon>Arachnida</taxon>
        <taxon>Acari</taxon>
        <taxon>Parasitiformes</taxon>
        <taxon>Mesostigmata</taxon>
        <taxon>Gamasina</taxon>
        <taxon>Dermanyssoidea</taxon>
        <taxon>Varroidae</taxon>
        <taxon>Varroa</taxon>
    </lineage>
</organism>
<evidence type="ECO:0000256" key="1">
    <source>
        <dbReference type="ARBA" id="ARBA00022801"/>
    </source>
</evidence>
<accession>A0A7M7J9I8</accession>
<dbReference type="InterPro" id="IPR000242">
    <property type="entry name" value="PTP_cat"/>
</dbReference>
<dbReference type="RefSeq" id="XP_022648243.1">
    <property type="nucleotide sequence ID" value="XM_022792508.1"/>
</dbReference>
<keyword evidence="1" id="KW-0378">Hydrolase</keyword>
<sequence length="744" mass="83282">MVSSMNEDPPSPSYHAISERLRKTTSPDLQCQLFCGGKSCKYCGGMKWPPEQSAIRGLYSHWVTDDVLAMSRPTTRLLVRYDIVQQFQEHGIRAVFNLQSPGEHASCGNGLEDEGFSYKPMQLMEKQIFFYNFAWKDYGTLPKWTILDIVKVMSFSLRQGKIAVHCHAGLGRTGVLIACYLIYWLRCRANDAIRYVRLKRPGSIQTSDQILCVQEFAQYVLPLFVVFPAQQDKGKKTYTLWKCLEDQNKILHGLEQRHLRYIPRLVYHCCERLVHLATPDKGHSTASSEDSENIELNNLTAFYQDFIGATYDDTVWKPATTPTSTSAPSSAASQQQNTEDEMMVSGLKGLLESAGLYSNLESSDDSDVSDEEVYSNSVEASRERQSLLEKNVIYRQLMTSKAVRATQVAASSSSCANIGRSCLHLPFVGPSTKVAPSPFEEAHNNHEHSQNESDAPEVVELRHSLNEALLQANKDLRNYNQNDADDDEGQHDGAGSETPFFNGHGDAGSGANSNARQCSRIVAKCMLFQYSDLQPSFWVFIRKYKRALNEDAGAWERLKNEPNPCVVAALLWAFLESGLSDPVLSPAELTQIVLKPQQPASVLQTFPKGIRMTTEYLVRFLAKLDVDPDIHECLVQRLCGVLTHQKMACKGSLMPRHTKWPKMRDGTSKEVTRFINTLFDMVQGSSGSGRRWKAISSPDFSDHSLLNNNHNDQDHHSSSGGPNHKNARISTKTAINIVALAIAR</sequence>
<dbReference type="GO" id="GO:0004725">
    <property type="term" value="F:protein tyrosine phosphatase activity"/>
    <property type="evidence" value="ECO:0007669"/>
    <property type="project" value="InterPro"/>
</dbReference>
<evidence type="ECO:0000256" key="3">
    <source>
        <dbReference type="SAM" id="MobiDB-lite"/>
    </source>
</evidence>
<dbReference type="InterPro" id="IPR029021">
    <property type="entry name" value="Prot-tyrosine_phosphatase-like"/>
</dbReference>
<feature type="compositionally biased region" description="Low complexity" evidence="3">
    <location>
        <begin position="319"/>
        <end position="336"/>
    </location>
</feature>
<feature type="region of interest" description="Disordered" evidence="3">
    <location>
        <begin position="479"/>
        <end position="513"/>
    </location>
</feature>
<dbReference type="Proteomes" id="UP000594260">
    <property type="component" value="Unplaced"/>
</dbReference>
<dbReference type="PROSITE" id="PS50056">
    <property type="entry name" value="TYR_PHOSPHATASE_2"/>
    <property type="match status" value="1"/>
</dbReference>
<dbReference type="InParanoid" id="A0A7M7J9I8"/>
<dbReference type="PROSITE" id="PS50054">
    <property type="entry name" value="TYR_PHOSPHATASE_DUAL"/>
    <property type="match status" value="1"/>
</dbReference>
<dbReference type="CDD" id="cd14506">
    <property type="entry name" value="PTP_PTPDC1"/>
    <property type="match status" value="1"/>
</dbReference>
<feature type="domain" description="Tyrosine-protein phosphatase" evidence="4">
    <location>
        <begin position="58"/>
        <end position="223"/>
    </location>
</feature>
<dbReference type="InterPro" id="IPR016130">
    <property type="entry name" value="Tyr_Pase_AS"/>
</dbReference>
<dbReference type="PROSITE" id="PS50055">
    <property type="entry name" value="TYR_PHOSPHATASE_PTP"/>
    <property type="match status" value="1"/>
</dbReference>
<keyword evidence="2" id="KW-0904">Protein phosphatase</keyword>
<dbReference type="InterPro" id="IPR020422">
    <property type="entry name" value="TYR_PHOSPHATASE_DUAL_dom"/>
</dbReference>
<reference evidence="7" key="1">
    <citation type="submission" date="2021-01" db="UniProtKB">
        <authorList>
            <consortium name="EnsemblMetazoa"/>
        </authorList>
    </citation>
    <scope>IDENTIFICATION</scope>
</reference>
<dbReference type="AlphaFoldDB" id="A0A7M7J9I8"/>
<feature type="region of interest" description="Disordered" evidence="3">
    <location>
        <begin position="434"/>
        <end position="457"/>
    </location>
</feature>
<dbReference type="SMART" id="SM00404">
    <property type="entry name" value="PTPc_motif"/>
    <property type="match status" value="1"/>
</dbReference>
<dbReference type="GeneID" id="111244926"/>
<dbReference type="GO" id="GO:0048666">
    <property type="term" value="P:neuron development"/>
    <property type="evidence" value="ECO:0007669"/>
    <property type="project" value="UniProtKB-ARBA"/>
</dbReference>
<feature type="region of interest" description="Disordered" evidence="3">
    <location>
        <begin position="360"/>
        <end position="379"/>
    </location>
</feature>
<evidence type="ECO:0000259" key="6">
    <source>
        <dbReference type="PROSITE" id="PS50056"/>
    </source>
</evidence>
<dbReference type="PROSITE" id="PS00383">
    <property type="entry name" value="TYR_PHOSPHATASE_1"/>
    <property type="match status" value="1"/>
</dbReference>
<dbReference type="KEGG" id="vde:111244926"/>
<name>A0A7M7J9I8_VARDE</name>
<protein>
    <recommendedName>
        <fullName evidence="9">Protein tyrosine phosphatase domain-containing protein 1</fullName>
    </recommendedName>
</protein>
<dbReference type="InterPro" id="IPR050561">
    <property type="entry name" value="PTP"/>
</dbReference>
<dbReference type="InterPro" id="IPR000340">
    <property type="entry name" value="Dual-sp_phosphatase_cat-dom"/>
</dbReference>
<dbReference type="OMA" id="SPECAYE"/>
<dbReference type="SMART" id="SM00195">
    <property type="entry name" value="DSPc"/>
    <property type="match status" value="1"/>
</dbReference>
<proteinExistence type="predicted"/>
<dbReference type="OrthoDB" id="542013at2759"/>
<dbReference type="FunFam" id="3.90.190.10:FF:000157">
    <property type="entry name" value="Protein-tyrosine phosphatase"/>
    <property type="match status" value="1"/>
</dbReference>
<feature type="domain" description="Tyrosine specific protein phosphatases" evidence="6">
    <location>
        <begin position="144"/>
        <end position="211"/>
    </location>
</feature>
<feature type="domain" description="Tyrosine-protein phosphatase" evidence="5">
    <location>
        <begin position="126"/>
        <end position="220"/>
    </location>
</feature>
<dbReference type="InterPro" id="IPR000387">
    <property type="entry name" value="Tyr_Pase_dom"/>
</dbReference>
<feature type="region of interest" description="Disordered" evidence="3">
    <location>
        <begin position="319"/>
        <end position="340"/>
    </location>
</feature>